<evidence type="ECO:0000313" key="3">
    <source>
        <dbReference type="Proteomes" id="UP000242818"/>
    </source>
</evidence>
<gene>
    <name evidence="2" type="ORF">GA0116948_10150</name>
</gene>
<accession>A0A1C3YQM3</accession>
<dbReference type="EMBL" id="FMAR01000001">
    <property type="protein sequence ID" value="SCB72415.1"/>
    <property type="molecule type" value="Genomic_DNA"/>
</dbReference>
<keyword evidence="3" id="KW-1185">Reference proteome</keyword>
<name>A0A1C3YQM3_9BACT</name>
<proteinExistence type="predicted"/>
<evidence type="ECO:0000313" key="2">
    <source>
        <dbReference type="EMBL" id="SCB72415.1"/>
    </source>
</evidence>
<dbReference type="Proteomes" id="UP000242818">
    <property type="component" value="Unassembled WGS sequence"/>
</dbReference>
<evidence type="ECO:0000256" key="1">
    <source>
        <dbReference type="SAM" id="SignalP"/>
    </source>
</evidence>
<sequence length="97" mass="10417">MNKVKISLFALAAVMAVGSAYGGAKRAIKYYVQDDPGSGKVWRVLTTLYDPGQCTLDNDTYCIYTVVSTAVLPTNPTTTQLVTAGATHHISNKAYDL</sequence>
<feature type="chain" id="PRO_5008687659" evidence="1">
    <location>
        <begin position="23"/>
        <end position="97"/>
    </location>
</feature>
<dbReference type="AlphaFoldDB" id="A0A1C3YQM3"/>
<keyword evidence="1" id="KW-0732">Signal</keyword>
<feature type="signal peptide" evidence="1">
    <location>
        <begin position="1"/>
        <end position="22"/>
    </location>
</feature>
<dbReference type="RefSeq" id="WP_089707819.1">
    <property type="nucleotide sequence ID" value="NZ_FMAR01000001.1"/>
</dbReference>
<protein>
    <submittedName>
        <fullName evidence="2">Uncharacterized protein</fullName>
    </submittedName>
</protein>
<organism evidence="2 3">
    <name type="scientific">Chitinophaga costaii</name>
    <dbReference type="NCBI Taxonomy" id="1335309"/>
    <lineage>
        <taxon>Bacteria</taxon>
        <taxon>Pseudomonadati</taxon>
        <taxon>Bacteroidota</taxon>
        <taxon>Chitinophagia</taxon>
        <taxon>Chitinophagales</taxon>
        <taxon>Chitinophagaceae</taxon>
        <taxon>Chitinophaga</taxon>
    </lineage>
</organism>
<reference evidence="2 3" key="1">
    <citation type="submission" date="2016-08" db="EMBL/GenBank/DDBJ databases">
        <authorList>
            <person name="Seilhamer J.J."/>
        </authorList>
    </citation>
    <scope>NUCLEOTIDE SEQUENCE [LARGE SCALE GENOMIC DNA]</scope>
    <source>
        <strain evidence="2 3">A37T2</strain>
    </source>
</reference>